<evidence type="ECO:0000313" key="2">
    <source>
        <dbReference type="Proteomes" id="UP001465668"/>
    </source>
</evidence>
<gene>
    <name evidence="1" type="ORF">SCAR479_13357</name>
</gene>
<reference evidence="1 2" key="1">
    <citation type="submission" date="2024-02" db="EMBL/GenBank/DDBJ databases">
        <title>First draft genome assembly of two strains of Seiridium cardinale.</title>
        <authorList>
            <person name="Emiliani G."/>
            <person name="Scali E."/>
        </authorList>
    </citation>
    <scope>NUCLEOTIDE SEQUENCE [LARGE SCALE GENOMIC DNA]</scope>
    <source>
        <strain evidence="1 2">BM-138-000479</strain>
    </source>
</reference>
<organism evidence="1 2">
    <name type="scientific">Seiridium cardinale</name>
    <dbReference type="NCBI Taxonomy" id="138064"/>
    <lineage>
        <taxon>Eukaryota</taxon>
        <taxon>Fungi</taxon>
        <taxon>Dikarya</taxon>
        <taxon>Ascomycota</taxon>
        <taxon>Pezizomycotina</taxon>
        <taxon>Sordariomycetes</taxon>
        <taxon>Xylariomycetidae</taxon>
        <taxon>Amphisphaeriales</taxon>
        <taxon>Sporocadaceae</taxon>
        <taxon>Seiridium</taxon>
    </lineage>
</organism>
<comment type="caution">
    <text evidence="1">The sequence shown here is derived from an EMBL/GenBank/DDBJ whole genome shotgun (WGS) entry which is preliminary data.</text>
</comment>
<accession>A0ABR2X896</accession>
<evidence type="ECO:0000313" key="1">
    <source>
        <dbReference type="EMBL" id="KAK9769967.1"/>
    </source>
</evidence>
<protein>
    <submittedName>
        <fullName evidence="1">Uncharacterized protein</fullName>
    </submittedName>
</protein>
<proteinExistence type="predicted"/>
<keyword evidence="2" id="KW-1185">Reference proteome</keyword>
<sequence length="239" mass="27430">MNVTTLEAVREVDQCRLAAQYNFAFSPWHWDAYTELLAPANIKFFNQDWEYIGTEKEWAGEISYWTGIPMRVLHGSSSMFNESIQERLSWINGRVTTNTDDMAYCLLGILNMTHKGQWGGDYPFQRFKRNELGLSPNEPYLTGAQPEYNTASGYEARYTEQTHEQDELYEGAHNYQDNVVGGPEFEWEDEFLASEQQLDFPYSDDMATLIDVTSLTLAEDGVSAYLTPDIIYIEDGLEA</sequence>
<dbReference type="EMBL" id="JARVKM010000105">
    <property type="protein sequence ID" value="KAK9769967.1"/>
    <property type="molecule type" value="Genomic_DNA"/>
</dbReference>
<name>A0ABR2X896_9PEZI</name>
<dbReference type="Proteomes" id="UP001465668">
    <property type="component" value="Unassembled WGS sequence"/>
</dbReference>
<dbReference type="PANTHER" id="PTHR10622:SF10">
    <property type="entry name" value="HET DOMAIN-CONTAINING PROTEIN"/>
    <property type="match status" value="1"/>
</dbReference>
<dbReference type="PANTHER" id="PTHR10622">
    <property type="entry name" value="HET DOMAIN-CONTAINING PROTEIN"/>
    <property type="match status" value="1"/>
</dbReference>